<sequence length="247" mass="25300">MVDPSAKETSLPSTSSAAGSHARTSRSPGRAGGSKASARASGPSTPGSSVRSGRGGSSSRTSRRSALRVASSDAANAVGAEPRPVEIARLVDGTWLPPQTDLLSPLGSAPFCETWPRSGMMLSGTAYELPTLGRPTSATGCGSSPGKLLPTPVSADAKRGTGTYRRGSPTLKGALEVHLRDRELLPTPRSCSGLRSSGSNRTEMSQAVGRSLGSKSLIVLATWMLGFPEAWTSLQPSEPASSSPSPK</sequence>
<feature type="region of interest" description="Disordered" evidence="1">
    <location>
        <begin position="1"/>
        <end position="78"/>
    </location>
</feature>
<reference evidence="2" key="2">
    <citation type="submission" date="2021-08" db="EMBL/GenBank/DDBJ databases">
        <authorList>
            <person name="Tani A."/>
            <person name="Ola A."/>
            <person name="Ogura Y."/>
            <person name="Katsura K."/>
            <person name="Hayashi T."/>
        </authorList>
    </citation>
    <scope>NUCLEOTIDE SEQUENCE</scope>
    <source>
        <strain evidence="2">DSM 16372</strain>
    </source>
</reference>
<feature type="region of interest" description="Disordered" evidence="1">
    <location>
        <begin position="186"/>
        <end position="207"/>
    </location>
</feature>
<evidence type="ECO:0000313" key="3">
    <source>
        <dbReference type="Proteomes" id="UP001055247"/>
    </source>
</evidence>
<feature type="compositionally biased region" description="Polar residues" evidence="1">
    <location>
        <begin position="7"/>
        <end position="18"/>
    </location>
</feature>
<feature type="region of interest" description="Disordered" evidence="1">
    <location>
        <begin position="136"/>
        <end position="169"/>
    </location>
</feature>
<dbReference type="AlphaFoldDB" id="A0AAV4ZNE5"/>
<organism evidence="2 3">
    <name type="scientific">Methylobacterium hispanicum</name>
    <dbReference type="NCBI Taxonomy" id="270350"/>
    <lineage>
        <taxon>Bacteria</taxon>
        <taxon>Pseudomonadati</taxon>
        <taxon>Pseudomonadota</taxon>
        <taxon>Alphaproteobacteria</taxon>
        <taxon>Hyphomicrobiales</taxon>
        <taxon>Methylobacteriaceae</taxon>
        <taxon>Methylobacterium</taxon>
    </lineage>
</organism>
<keyword evidence="3" id="KW-1185">Reference proteome</keyword>
<feature type="compositionally biased region" description="Low complexity" evidence="1">
    <location>
        <begin position="25"/>
        <end position="60"/>
    </location>
</feature>
<dbReference type="Proteomes" id="UP001055247">
    <property type="component" value="Unassembled WGS sequence"/>
</dbReference>
<protein>
    <submittedName>
        <fullName evidence="2">Uncharacterized protein</fullName>
    </submittedName>
</protein>
<feature type="compositionally biased region" description="Polar residues" evidence="1">
    <location>
        <begin position="189"/>
        <end position="205"/>
    </location>
</feature>
<proteinExistence type="predicted"/>
<gene>
    <name evidence="2" type="ORF">BHAOGJBA_2971</name>
</gene>
<reference evidence="2" key="1">
    <citation type="journal article" date="2016" name="Front. Microbiol.">
        <title>Genome Sequence of the Piezophilic, Mesophilic Sulfate-Reducing Bacterium Desulfovibrio indicus J2T.</title>
        <authorList>
            <person name="Cao J."/>
            <person name="Maignien L."/>
            <person name="Shao Z."/>
            <person name="Alain K."/>
            <person name="Jebbar M."/>
        </authorList>
    </citation>
    <scope>NUCLEOTIDE SEQUENCE</scope>
    <source>
        <strain evidence="2">DSM 16372</strain>
    </source>
</reference>
<dbReference type="EMBL" id="BPQO01000011">
    <property type="protein sequence ID" value="GJD89444.1"/>
    <property type="molecule type" value="Genomic_DNA"/>
</dbReference>
<name>A0AAV4ZNE5_9HYPH</name>
<accession>A0AAV4ZNE5</accession>
<evidence type="ECO:0000313" key="2">
    <source>
        <dbReference type="EMBL" id="GJD89444.1"/>
    </source>
</evidence>
<evidence type="ECO:0000256" key="1">
    <source>
        <dbReference type="SAM" id="MobiDB-lite"/>
    </source>
</evidence>
<comment type="caution">
    <text evidence="2">The sequence shown here is derived from an EMBL/GenBank/DDBJ whole genome shotgun (WGS) entry which is preliminary data.</text>
</comment>